<keyword evidence="1" id="KW-0472">Membrane</keyword>
<comment type="caution">
    <text evidence="2">The sequence shown here is derived from an EMBL/GenBank/DDBJ whole genome shotgun (WGS) entry which is preliminary data.</text>
</comment>
<dbReference type="AlphaFoldDB" id="A0AAP3G912"/>
<accession>A0AAP3G912</accession>
<keyword evidence="1" id="KW-1133">Transmembrane helix</keyword>
<dbReference type="EMBL" id="JAPTNE010000018">
    <property type="protein sequence ID" value="MCZ0808066.1"/>
    <property type="molecule type" value="Genomic_DNA"/>
</dbReference>
<dbReference type="Proteomes" id="UP001077662">
    <property type="component" value="Unassembled WGS sequence"/>
</dbReference>
<name>A0AAP3G912_BRELA</name>
<protein>
    <submittedName>
        <fullName evidence="2">Uncharacterized protein</fullName>
    </submittedName>
</protein>
<organism evidence="2 3">
    <name type="scientific">Brevibacillus laterosporus</name>
    <name type="common">Bacillus laterosporus</name>
    <dbReference type="NCBI Taxonomy" id="1465"/>
    <lineage>
        <taxon>Bacteria</taxon>
        <taxon>Bacillati</taxon>
        <taxon>Bacillota</taxon>
        <taxon>Bacilli</taxon>
        <taxon>Bacillales</taxon>
        <taxon>Paenibacillaceae</taxon>
        <taxon>Brevibacillus</taxon>
    </lineage>
</organism>
<feature type="transmembrane region" description="Helical" evidence="1">
    <location>
        <begin position="28"/>
        <end position="46"/>
    </location>
</feature>
<proteinExistence type="predicted"/>
<reference evidence="2" key="1">
    <citation type="submission" date="2022-09" db="EMBL/GenBank/DDBJ databases">
        <title>Genome analysis and characterization of larvicidal activity of Brevibacillus strains.</title>
        <authorList>
            <person name="Patrusheva E.V."/>
            <person name="Izotova A.O."/>
            <person name="Toshchakov S.V."/>
            <person name="Sineoky S.P."/>
        </authorList>
    </citation>
    <scope>NUCLEOTIDE SEQUENCE</scope>
    <source>
        <strain evidence="2">VKPM_B-13247</strain>
    </source>
</reference>
<keyword evidence="1" id="KW-0812">Transmembrane</keyword>
<evidence type="ECO:0000313" key="2">
    <source>
        <dbReference type="EMBL" id="MCZ0808066.1"/>
    </source>
</evidence>
<sequence>MNLTTLLRVFLLAVLALLTIIHHMGGDIRIGELATLLMLTAIYFKMCDQEKGGRQ</sequence>
<dbReference type="RefSeq" id="WP_181749627.1">
    <property type="nucleotide sequence ID" value="NZ_JANSGW010000018.1"/>
</dbReference>
<evidence type="ECO:0000256" key="1">
    <source>
        <dbReference type="SAM" id="Phobius"/>
    </source>
</evidence>
<evidence type="ECO:0000313" key="3">
    <source>
        <dbReference type="Proteomes" id="UP001077662"/>
    </source>
</evidence>
<gene>
    <name evidence="2" type="ORF">O0554_14310</name>
</gene>